<accession>A0A8R7QK61</accession>
<reference evidence="2" key="1">
    <citation type="journal article" date="2013" name="Nature">
        <title>Draft genome of the wheat A-genome progenitor Triticum urartu.</title>
        <authorList>
            <person name="Ling H.Q."/>
            <person name="Zhao S."/>
            <person name="Liu D."/>
            <person name="Wang J."/>
            <person name="Sun H."/>
            <person name="Zhang C."/>
            <person name="Fan H."/>
            <person name="Li D."/>
            <person name="Dong L."/>
            <person name="Tao Y."/>
            <person name="Gao C."/>
            <person name="Wu H."/>
            <person name="Li Y."/>
            <person name="Cui Y."/>
            <person name="Guo X."/>
            <person name="Zheng S."/>
            <person name="Wang B."/>
            <person name="Yu K."/>
            <person name="Liang Q."/>
            <person name="Yang W."/>
            <person name="Lou X."/>
            <person name="Chen J."/>
            <person name="Feng M."/>
            <person name="Jian J."/>
            <person name="Zhang X."/>
            <person name="Luo G."/>
            <person name="Jiang Y."/>
            <person name="Liu J."/>
            <person name="Wang Z."/>
            <person name="Sha Y."/>
            <person name="Zhang B."/>
            <person name="Wu H."/>
            <person name="Tang D."/>
            <person name="Shen Q."/>
            <person name="Xue P."/>
            <person name="Zou S."/>
            <person name="Wang X."/>
            <person name="Liu X."/>
            <person name="Wang F."/>
            <person name="Yang Y."/>
            <person name="An X."/>
            <person name="Dong Z."/>
            <person name="Zhang K."/>
            <person name="Zhang X."/>
            <person name="Luo M.C."/>
            <person name="Dvorak J."/>
            <person name="Tong Y."/>
            <person name="Wang J."/>
            <person name="Yang H."/>
            <person name="Li Z."/>
            <person name="Wang D."/>
            <person name="Zhang A."/>
            <person name="Wang J."/>
        </authorList>
    </citation>
    <scope>NUCLEOTIDE SEQUENCE</scope>
    <source>
        <strain evidence="2">cv. G1812</strain>
    </source>
</reference>
<organism evidence="1 2">
    <name type="scientific">Triticum urartu</name>
    <name type="common">Red wild einkorn</name>
    <name type="synonym">Crithodium urartu</name>
    <dbReference type="NCBI Taxonomy" id="4572"/>
    <lineage>
        <taxon>Eukaryota</taxon>
        <taxon>Viridiplantae</taxon>
        <taxon>Streptophyta</taxon>
        <taxon>Embryophyta</taxon>
        <taxon>Tracheophyta</taxon>
        <taxon>Spermatophyta</taxon>
        <taxon>Magnoliopsida</taxon>
        <taxon>Liliopsida</taxon>
        <taxon>Poales</taxon>
        <taxon>Poaceae</taxon>
        <taxon>BOP clade</taxon>
        <taxon>Pooideae</taxon>
        <taxon>Triticodae</taxon>
        <taxon>Triticeae</taxon>
        <taxon>Triticinae</taxon>
        <taxon>Triticum</taxon>
    </lineage>
</organism>
<name>A0A8R7QK61_TRIUA</name>
<dbReference type="AlphaFoldDB" id="A0A8R7QK61"/>
<dbReference type="Gramene" id="TuG1812G0500004944.01.T01">
    <property type="protein sequence ID" value="TuG1812G0500004944.01.T01"/>
    <property type="gene ID" value="TuG1812G0500004944.01"/>
</dbReference>
<dbReference type="Proteomes" id="UP000015106">
    <property type="component" value="Chromosome 5"/>
</dbReference>
<reference evidence="1" key="2">
    <citation type="submission" date="2018-03" db="EMBL/GenBank/DDBJ databases">
        <title>The Triticum urartu genome reveals the dynamic nature of wheat genome evolution.</title>
        <authorList>
            <person name="Ling H."/>
            <person name="Ma B."/>
            <person name="Shi X."/>
            <person name="Liu H."/>
            <person name="Dong L."/>
            <person name="Sun H."/>
            <person name="Cao Y."/>
            <person name="Gao Q."/>
            <person name="Zheng S."/>
            <person name="Li Y."/>
            <person name="Yu Y."/>
            <person name="Du H."/>
            <person name="Qi M."/>
            <person name="Li Y."/>
            <person name="Yu H."/>
            <person name="Cui Y."/>
            <person name="Wang N."/>
            <person name="Chen C."/>
            <person name="Wu H."/>
            <person name="Zhao Y."/>
            <person name="Zhang J."/>
            <person name="Li Y."/>
            <person name="Zhou W."/>
            <person name="Zhang B."/>
            <person name="Hu W."/>
            <person name="Eijk M."/>
            <person name="Tang J."/>
            <person name="Witsenboer H."/>
            <person name="Zhao S."/>
            <person name="Li Z."/>
            <person name="Zhang A."/>
            <person name="Wang D."/>
            <person name="Liang C."/>
        </authorList>
    </citation>
    <scope>NUCLEOTIDE SEQUENCE [LARGE SCALE GENOMIC DNA]</scope>
    <source>
        <strain evidence="1">cv. G1812</strain>
    </source>
</reference>
<evidence type="ECO:0000313" key="1">
    <source>
        <dbReference type="EnsemblPlants" id="TuG1812G0500004944.01.T01"/>
    </source>
</evidence>
<proteinExistence type="predicted"/>
<protein>
    <submittedName>
        <fullName evidence="1">Uncharacterized protein</fullName>
    </submittedName>
</protein>
<sequence>MVPTTSCAMASSNKEMSRTNQAIKVFSFPPNIESGQIFLRQYYKSSSITFGTSVGRQVPESQSTRSVSMHMQYETVAANQEGAAMLQQANAILLY</sequence>
<dbReference type="EnsemblPlants" id="TuG1812G0500004944.01.T01">
    <property type="protein sequence ID" value="TuG1812G0500004944.01.T01"/>
    <property type="gene ID" value="TuG1812G0500004944.01"/>
</dbReference>
<evidence type="ECO:0000313" key="2">
    <source>
        <dbReference type="Proteomes" id="UP000015106"/>
    </source>
</evidence>
<reference evidence="1" key="3">
    <citation type="submission" date="2022-06" db="UniProtKB">
        <authorList>
            <consortium name="EnsemblPlants"/>
        </authorList>
    </citation>
    <scope>IDENTIFICATION</scope>
</reference>
<keyword evidence="2" id="KW-1185">Reference proteome</keyword>